<evidence type="ECO:0000313" key="5">
    <source>
        <dbReference type="EMBL" id="KAF2685894.1"/>
    </source>
</evidence>
<accession>A0A6G1J5S5</accession>
<organism evidence="5 6">
    <name type="scientific">Lentithecium fluviatile CBS 122367</name>
    <dbReference type="NCBI Taxonomy" id="1168545"/>
    <lineage>
        <taxon>Eukaryota</taxon>
        <taxon>Fungi</taxon>
        <taxon>Dikarya</taxon>
        <taxon>Ascomycota</taxon>
        <taxon>Pezizomycotina</taxon>
        <taxon>Dothideomycetes</taxon>
        <taxon>Pleosporomycetidae</taxon>
        <taxon>Pleosporales</taxon>
        <taxon>Massarineae</taxon>
        <taxon>Lentitheciaceae</taxon>
        <taxon>Lentithecium</taxon>
    </lineage>
</organism>
<sequence length="298" mass="31988">MPLFLRPTLRLSLRQFQRCAYSTAQSPVIKVTNVPAPHCGSIRILSLNRPAARNAISRQLLAELTHQVNSIHNEGETGATRALILASEVDSSFCAGADLKERATFTPEDTSNFLTTLRGTLSSISQLSIPTISALAAPAFGGGLELALTTHMRVFGSTTTVALPETRLAIIPGAGGTYRLPALIGLSRARDMILTGRRVGAPEAYFLGLCDRLVEITPEEAQHEGAARGKVLEEAVRLAREICEGGPIAIKAALAAVEGCAHGEKAENAAYEIVVKTKDRDEALLAFREKRKPMFKGY</sequence>
<dbReference type="PANTHER" id="PTHR11941">
    <property type="entry name" value="ENOYL-COA HYDRATASE-RELATED"/>
    <property type="match status" value="1"/>
</dbReference>
<dbReference type="InterPro" id="IPR001753">
    <property type="entry name" value="Enoyl-CoA_hydra/iso"/>
</dbReference>
<keyword evidence="4" id="KW-0456">Lyase</keyword>
<dbReference type="SUPFAM" id="SSF52096">
    <property type="entry name" value="ClpP/crotonase"/>
    <property type="match status" value="1"/>
</dbReference>
<dbReference type="Proteomes" id="UP000799291">
    <property type="component" value="Unassembled WGS sequence"/>
</dbReference>
<dbReference type="Pfam" id="PF00378">
    <property type="entry name" value="ECH_1"/>
    <property type="match status" value="1"/>
</dbReference>
<evidence type="ECO:0000256" key="4">
    <source>
        <dbReference type="ARBA" id="ARBA00023239"/>
    </source>
</evidence>
<dbReference type="Gene3D" id="1.10.12.10">
    <property type="entry name" value="Lyase 2-enoyl-coa Hydratase, Chain A, domain 2"/>
    <property type="match status" value="1"/>
</dbReference>
<dbReference type="FunFam" id="3.90.226.10:FF:000058">
    <property type="entry name" value="Enoyl-CoA hydratase/isomerase family protein"/>
    <property type="match status" value="1"/>
</dbReference>
<dbReference type="GO" id="GO:0006635">
    <property type="term" value="P:fatty acid beta-oxidation"/>
    <property type="evidence" value="ECO:0007669"/>
    <property type="project" value="TreeGrafter"/>
</dbReference>
<name>A0A6G1J5S5_9PLEO</name>
<keyword evidence="6" id="KW-1185">Reference proteome</keyword>
<evidence type="ECO:0000256" key="2">
    <source>
        <dbReference type="ARBA" id="ARBA00005254"/>
    </source>
</evidence>
<dbReference type="InterPro" id="IPR029045">
    <property type="entry name" value="ClpP/crotonase-like_dom_sf"/>
</dbReference>
<dbReference type="Gene3D" id="3.90.226.10">
    <property type="entry name" value="2-enoyl-CoA Hydratase, Chain A, domain 1"/>
    <property type="match status" value="1"/>
</dbReference>
<dbReference type="InterPro" id="IPR014748">
    <property type="entry name" value="Enoyl-CoA_hydra_C"/>
</dbReference>
<evidence type="ECO:0000256" key="1">
    <source>
        <dbReference type="ARBA" id="ARBA00004685"/>
    </source>
</evidence>
<evidence type="ECO:0000313" key="6">
    <source>
        <dbReference type="Proteomes" id="UP000799291"/>
    </source>
</evidence>
<dbReference type="OrthoDB" id="410701at2759"/>
<evidence type="ECO:0000256" key="3">
    <source>
        <dbReference type="ARBA" id="ARBA00023026"/>
    </source>
</evidence>
<comment type="pathway">
    <text evidence="1">Mycotoxin biosynthesis.</text>
</comment>
<keyword evidence="3" id="KW-0843">Virulence</keyword>
<protein>
    <submittedName>
        <fullName evidence="5">ClpP/crotonase</fullName>
    </submittedName>
</protein>
<dbReference type="EMBL" id="MU005578">
    <property type="protein sequence ID" value="KAF2685894.1"/>
    <property type="molecule type" value="Genomic_DNA"/>
</dbReference>
<dbReference type="CDD" id="cd06558">
    <property type="entry name" value="crotonase-like"/>
    <property type="match status" value="1"/>
</dbReference>
<dbReference type="GO" id="GO:0005739">
    <property type="term" value="C:mitochondrion"/>
    <property type="evidence" value="ECO:0007669"/>
    <property type="project" value="TreeGrafter"/>
</dbReference>
<comment type="similarity">
    <text evidence="2">Belongs to the enoyl-CoA hydratase/isomerase family.</text>
</comment>
<dbReference type="AlphaFoldDB" id="A0A6G1J5S5"/>
<dbReference type="PANTHER" id="PTHR11941:SF171">
    <property type="entry name" value="SD19268P"/>
    <property type="match status" value="1"/>
</dbReference>
<proteinExistence type="inferred from homology"/>
<reference evidence="5" key="1">
    <citation type="journal article" date="2020" name="Stud. Mycol.">
        <title>101 Dothideomycetes genomes: a test case for predicting lifestyles and emergence of pathogens.</title>
        <authorList>
            <person name="Haridas S."/>
            <person name="Albert R."/>
            <person name="Binder M."/>
            <person name="Bloem J."/>
            <person name="Labutti K."/>
            <person name="Salamov A."/>
            <person name="Andreopoulos B."/>
            <person name="Baker S."/>
            <person name="Barry K."/>
            <person name="Bills G."/>
            <person name="Bluhm B."/>
            <person name="Cannon C."/>
            <person name="Castanera R."/>
            <person name="Culley D."/>
            <person name="Daum C."/>
            <person name="Ezra D."/>
            <person name="Gonzalez J."/>
            <person name="Henrissat B."/>
            <person name="Kuo A."/>
            <person name="Liang C."/>
            <person name="Lipzen A."/>
            <person name="Lutzoni F."/>
            <person name="Magnuson J."/>
            <person name="Mondo S."/>
            <person name="Nolan M."/>
            <person name="Ohm R."/>
            <person name="Pangilinan J."/>
            <person name="Park H.-J."/>
            <person name="Ramirez L."/>
            <person name="Alfaro M."/>
            <person name="Sun H."/>
            <person name="Tritt A."/>
            <person name="Yoshinaga Y."/>
            <person name="Zwiers L.-H."/>
            <person name="Turgeon B."/>
            <person name="Goodwin S."/>
            <person name="Spatafora J."/>
            <person name="Crous P."/>
            <person name="Grigoriev I."/>
        </authorList>
    </citation>
    <scope>NUCLEOTIDE SEQUENCE</scope>
    <source>
        <strain evidence="5">CBS 122367</strain>
    </source>
</reference>
<dbReference type="GO" id="GO:0016829">
    <property type="term" value="F:lyase activity"/>
    <property type="evidence" value="ECO:0007669"/>
    <property type="project" value="UniProtKB-KW"/>
</dbReference>
<gene>
    <name evidence="5" type="ORF">K458DRAFT_336755</name>
</gene>